<keyword evidence="9 15" id="KW-0863">Zinc-finger</keyword>
<dbReference type="InterPro" id="IPR013083">
    <property type="entry name" value="Znf_RING/FYVE/PHD"/>
</dbReference>
<dbReference type="Proteomes" id="UP000189701">
    <property type="component" value="Unplaced"/>
</dbReference>
<feature type="chain" id="PRO_5010519937" description="RING-type E3 ubiquitin transferase" evidence="17">
    <location>
        <begin position="22"/>
        <end position="307"/>
    </location>
</feature>
<reference evidence="20" key="2">
    <citation type="submission" date="2025-08" db="UniProtKB">
        <authorList>
            <consortium name="RefSeq"/>
        </authorList>
    </citation>
    <scope>IDENTIFICATION</scope>
    <source>
        <tissue evidence="20">Leaf</tissue>
    </source>
</reference>
<keyword evidence="19" id="KW-1185">Reference proteome</keyword>
<evidence type="ECO:0000256" key="10">
    <source>
        <dbReference type="ARBA" id="ARBA00022786"/>
    </source>
</evidence>
<accession>A0A1U7VK84</accession>
<evidence type="ECO:0000313" key="19">
    <source>
        <dbReference type="Proteomes" id="UP000189701"/>
    </source>
</evidence>
<dbReference type="InterPro" id="IPR025287">
    <property type="entry name" value="WAK_GUB"/>
</dbReference>
<reference evidence="19" key="1">
    <citation type="journal article" date="2013" name="Genome Biol.">
        <title>Reference genomes and transcriptomes of Nicotiana sylvestris and Nicotiana tomentosiformis.</title>
        <authorList>
            <person name="Sierro N."/>
            <person name="Battey J.N."/>
            <person name="Ouadi S."/>
            <person name="Bovet L."/>
            <person name="Goepfert S."/>
            <person name="Bakaher N."/>
            <person name="Peitsch M.C."/>
            <person name="Ivanov N.V."/>
        </authorList>
    </citation>
    <scope>NUCLEOTIDE SEQUENCE [LARGE SCALE GENOMIC DNA]</scope>
</reference>
<keyword evidence="5" id="KW-0808">Transferase</keyword>
<keyword evidence="7" id="KW-0479">Metal-binding</keyword>
<dbReference type="InterPro" id="IPR046948">
    <property type="entry name" value="ATL20-22-like"/>
</dbReference>
<dbReference type="RefSeq" id="XP_009766758.1">
    <property type="nucleotide sequence ID" value="XM_009768456.1"/>
</dbReference>
<evidence type="ECO:0000256" key="4">
    <source>
        <dbReference type="ARBA" id="ARBA00012483"/>
    </source>
</evidence>
<dbReference type="PROSITE" id="PS50089">
    <property type="entry name" value="ZF_RING_2"/>
    <property type="match status" value="1"/>
</dbReference>
<dbReference type="GO" id="GO:0061630">
    <property type="term" value="F:ubiquitin protein ligase activity"/>
    <property type="evidence" value="ECO:0007669"/>
    <property type="project" value="UniProtKB-EC"/>
</dbReference>
<dbReference type="eggNOG" id="KOG0800">
    <property type="taxonomic scope" value="Eukaryota"/>
</dbReference>
<dbReference type="Pfam" id="PF13947">
    <property type="entry name" value="GUB_WAK_bind"/>
    <property type="match status" value="1"/>
</dbReference>
<dbReference type="SUPFAM" id="SSF57850">
    <property type="entry name" value="RING/U-box"/>
    <property type="match status" value="1"/>
</dbReference>
<feature type="transmembrane region" description="Helical" evidence="16">
    <location>
        <begin position="175"/>
        <end position="202"/>
    </location>
</feature>
<comment type="pathway">
    <text evidence="3">Protein modification; protein ubiquitination.</text>
</comment>
<evidence type="ECO:0000256" key="6">
    <source>
        <dbReference type="ARBA" id="ARBA00022692"/>
    </source>
</evidence>
<dbReference type="CDD" id="cd16461">
    <property type="entry name" value="RING-H2_EL5-like"/>
    <property type="match status" value="1"/>
</dbReference>
<name>A0A1U7VK84_NICSY</name>
<feature type="signal peptide" evidence="17">
    <location>
        <begin position="1"/>
        <end position="21"/>
    </location>
</feature>
<evidence type="ECO:0000256" key="8">
    <source>
        <dbReference type="ARBA" id="ARBA00022729"/>
    </source>
</evidence>
<organism evidence="19 20">
    <name type="scientific">Nicotiana sylvestris</name>
    <name type="common">Wood tobacco</name>
    <name type="synonym">South American tobacco</name>
    <dbReference type="NCBI Taxonomy" id="4096"/>
    <lineage>
        <taxon>Eukaryota</taxon>
        <taxon>Viridiplantae</taxon>
        <taxon>Streptophyta</taxon>
        <taxon>Embryophyta</taxon>
        <taxon>Tracheophyta</taxon>
        <taxon>Spermatophyta</taxon>
        <taxon>Magnoliopsida</taxon>
        <taxon>eudicotyledons</taxon>
        <taxon>Gunneridae</taxon>
        <taxon>Pentapetalae</taxon>
        <taxon>asterids</taxon>
        <taxon>lamiids</taxon>
        <taxon>Solanales</taxon>
        <taxon>Solanaceae</taxon>
        <taxon>Nicotianoideae</taxon>
        <taxon>Nicotianeae</taxon>
        <taxon>Nicotiana</taxon>
    </lineage>
</organism>
<protein>
    <recommendedName>
        <fullName evidence="4">RING-type E3 ubiquitin transferase</fullName>
        <ecNumber evidence="4">2.3.2.27</ecNumber>
    </recommendedName>
</protein>
<dbReference type="PANTHER" id="PTHR46279:SF27">
    <property type="entry name" value="RING-H2 FINGER PROTEIN ATL21A"/>
    <property type="match status" value="1"/>
</dbReference>
<evidence type="ECO:0000313" key="20">
    <source>
        <dbReference type="RefSeq" id="XP_009766758.1"/>
    </source>
</evidence>
<dbReference type="AlphaFoldDB" id="A0A1U7VK84"/>
<evidence type="ECO:0000256" key="1">
    <source>
        <dbReference type="ARBA" id="ARBA00000900"/>
    </source>
</evidence>
<feature type="domain" description="RING-type" evidence="18">
    <location>
        <begin position="260"/>
        <end position="302"/>
    </location>
</feature>
<evidence type="ECO:0000256" key="13">
    <source>
        <dbReference type="ARBA" id="ARBA00023136"/>
    </source>
</evidence>
<evidence type="ECO:0000256" key="16">
    <source>
        <dbReference type="SAM" id="Phobius"/>
    </source>
</evidence>
<sequence>MRPMGTVSLFFFLFLHHFALSSSTTYFSSNVSICGNLTIKYPFQLQSQNHQDQNPGYNNCFSLSLWCTDQGNALLNIPFSGDFLVLEINYSTKELKLQRPSNCLPRKLLYSLLSSSPISSSHQNYTFFLLSGFRGDIRLSWDVHLDKYRDSNVTKSGETTHPNVPRTDRTSRQEAILIIFVGVSLILPSLLCLICVTCRIFLELSHHRQVTAAAAAAAMARLAPMPMIVIAGLDDSTIQSYPKVVFGESRRLPGINAITCSICLAEYSAGEALRCIPECEHCFHAECVDKWLKMNSTCPVCRNSLHS</sequence>
<evidence type="ECO:0000259" key="18">
    <source>
        <dbReference type="PROSITE" id="PS50089"/>
    </source>
</evidence>
<evidence type="ECO:0000256" key="15">
    <source>
        <dbReference type="PROSITE-ProRule" id="PRU00175"/>
    </source>
</evidence>
<dbReference type="Pfam" id="PF13639">
    <property type="entry name" value="zf-RING_2"/>
    <property type="match status" value="1"/>
</dbReference>
<dbReference type="GO" id="GO:0016020">
    <property type="term" value="C:membrane"/>
    <property type="evidence" value="ECO:0007669"/>
    <property type="project" value="UniProtKB-SubCell"/>
</dbReference>
<comment type="catalytic activity">
    <reaction evidence="1">
        <text>S-ubiquitinyl-[E2 ubiquitin-conjugating enzyme]-L-cysteine + [acceptor protein]-L-lysine = [E2 ubiquitin-conjugating enzyme]-L-cysteine + N(6)-ubiquitinyl-[acceptor protein]-L-lysine.</text>
        <dbReference type="EC" id="2.3.2.27"/>
    </reaction>
</comment>
<comment type="similarity">
    <text evidence="14">Belongs to the RING-type zinc finger family. ATL subfamily.</text>
</comment>
<keyword evidence="12 16" id="KW-1133">Transmembrane helix</keyword>
<keyword evidence="13 16" id="KW-0472">Membrane</keyword>
<dbReference type="EC" id="2.3.2.27" evidence="4"/>
<evidence type="ECO:0000256" key="2">
    <source>
        <dbReference type="ARBA" id="ARBA00004167"/>
    </source>
</evidence>
<dbReference type="GO" id="GO:0030247">
    <property type="term" value="F:polysaccharide binding"/>
    <property type="evidence" value="ECO:0007669"/>
    <property type="project" value="InterPro"/>
</dbReference>
<proteinExistence type="inferred from homology"/>
<keyword evidence="6 16" id="KW-0812">Transmembrane</keyword>
<evidence type="ECO:0000256" key="14">
    <source>
        <dbReference type="ARBA" id="ARBA00024209"/>
    </source>
</evidence>
<keyword evidence="10" id="KW-0833">Ubl conjugation pathway</keyword>
<gene>
    <name evidence="20" type="primary">LOC104218059</name>
</gene>
<evidence type="ECO:0000256" key="9">
    <source>
        <dbReference type="ARBA" id="ARBA00022771"/>
    </source>
</evidence>
<dbReference type="PANTHER" id="PTHR46279">
    <property type="entry name" value="RING/U-BOX SUPERFAMILY PROTEIN"/>
    <property type="match status" value="1"/>
</dbReference>
<keyword evidence="11" id="KW-0862">Zinc</keyword>
<dbReference type="GO" id="GO:0008270">
    <property type="term" value="F:zinc ion binding"/>
    <property type="evidence" value="ECO:0007669"/>
    <property type="project" value="UniProtKB-KW"/>
</dbReference>
<dbReference type="InterPro" id="IPR001841">
    <property type="entry name" value="Znf_RING"/>
</dbReference>
<evidence type="ECO:0000256" key="7">
    <source>
        <dbReference type="ARBA" id="ARBA00022723"/>
    </source>
</evidence>
<evidence type="ECO:0000256" key="17">
    <source>
        <dbReference type="SAM" id="SignalP"/>
    </source>
</evidence>
<keyword evidence="8 17" id="KW-0732">Signal</keyword>
<dbReference type="Gene3D" id="3.30.40.10">
    <property type="entry name" value="Zinc/RING finger domain, C3HC4 (zinc finger)"/>
    <property type="match status" value="1"/>
</dbReference>
<evidence type="ECO:0000256" key="3">
    <source>
        <dbReference type="ARBA" id="ARBA00004906"/>
    </source>
</evidence>
<evidence type="ECO:0000256" key="12">
    <source>
        <dbReference type="ARBA" id="ARBA00022989"/>
    </source>
</evidence>
<dbReference type="SMART" id="SM00184">
    <property type="entry name" value="RING"/>
    <property type="match status" value="1"/>
</dbReference>
<comment type="subcellular location">
    <subcellularLocation>
        <location evidence="2">Membrane</location>
        <topology evidence="2">Single-pass membrane protein</topology>
    </subcellularLocation>
</comment>
<evidence type="ECO:0000256" key="11">
    <source>
        <dbReference type="ARBA" id="ARBA00022833"/>
    </source>
</evidence>
<evidence type="ECO:0000256" key="5">
    <source>
        <dbReference type="ARBA" id="ARBA00022679"/>
    </source>
</evidence>